<geneLocation type="plasmid" evidence="2">
    <name>pfdu301a</name>
</geneLocation>
<proteinExistence type="predicted"/>
<reference evidence="1 2" key="1">
    <citation type="submission" date="2019-10" db="EMBL/GenBank/DDBJ databases">
        <title>Complete genome sequences for adaption low water activity.</title>
        <authorList>
            <person name="Zhao L."/>
            <person name="Zhong J."/>
        </authorList>
    </citation>
    <scope>NUCLEOTIDE SEQUENCE [LARGE SCALE GENOMIC DNA]</scope>
    <source>
        <strain evidence="1 2">FDU301</strain>
        <plasmid evidence="2">pfdu301a</plasmid>
    </source>
</reference>
<dbReference type="RefSeq" id="WP_171778900.1">
    <property type="nucleotide sequence ID" value="NZ_CP045273.1"/>
</dbReference>
<accession>A0A6M6E272</accession>
<dbReference type="AlphaFoldDB" id="A0A6M6E272"/>
<protein>
    <submittedName>
        <fullName evidence="1">Uncharacterized protein</fullName>
    </submittedName>
</protein>
<dbReference type="Proteomes" id="UP000501076">
    <property type="component" value="Plasmid pFDU301A"/>
</dbReference>
<organism evidence="1 2">
    <name type="scientific">Priestia megaterium</name>
    <name type="common">Bacillus megaterium</name>
    <dbReference type="NCBI Taxonomy" id="1404"/>
    <lineage>
        <taxon>Bacteria</taxon>
        <taxon>Bacillati</taxon>
        <taxon>Bacillota</taxon>
        <taxon>Bacilli</taxon>
        <taxon>Bacillales</taxon>
        <taxon>Bacillaceae</taxon>
        <taxon>Priestia</taxon>
    </lineage>
</organism>
<dbReference type="EMBL" id="CP045273">
    <property type="protein sequence ID" value="QJX80900.1"/>
    <property type="molecule type" value="Genomic_DNA"/>
</dbReference>
<evidence type="ECO:0000313" key="2">
    <source>
        <dbReference type="Proteomes" id="UP000501076"/>
    </source>
</evidence>
<keyword evidence="1" id="KW-0614">Plasmid</keyword>
<evidence type="ECO:0000313" key="1">
    <source>
        <dbReference type="EMBL" id="QJX80900.1"/>
    </source>
</evidence>
<sequence length="94" mass="10809">MAIEEKDVLKDKTKNNQFVKVLGEVKQMYEDTLHVLIGKKVVLISKNESRQGRNARVGETIYVEGKVTKQYEDTVHVKIKEKVMLFPTSIFNAI</sequence>
<gene>
    <name evidence="1" type="ORF">FDZ14_32945</name>
</gene>
<name>A0A6M6E272_PRIMG</name>